<dbReference type="InterPro" id="IPR000504">
    <property type="entry name" value="RRM_dom"/>
</dbReference>
<dbReference type="PROSITE" id="PS50102">
    <property type="entry name" value="RRM"/>
    <property type="match status" value="1"/>
</dbReference>
<reference evidence="4" key="1">
    <citation type="submission" date="2016-10" db="EMBL/GenBank/DDBJ databases">
        <authorList>
            <person name="Varghese N."/>
            <person name="Submissions S."/>
        </authorList>
    </citation>
    <scope>NUCLEOTIDE SEQUENCE [LARGE SCALE GENOMIC DNA]</scope>
    <source>
        <strain evidence="4">DSM 19110</strain>
    </source>
</reference>
<name>A0A1G9NEY4_9SPHI</name>
<dbReference type="PANTHER" id="PTHR48027">
    <property type="entry name" value="HETEROGENEOUS NUCLEAR RIBONUCLEOPROTEIN 87F-RELATED"/>
    <property type="match status" value="1"/>
</dbReference>
<dbReference type="InterPro" id="IPR012677">
    <property type="entry name" value="Nucleotide-bd_a/b_plait_sf"/>
</dbReference>
<evidence type="ECO:0000259" key="2">
    <source>
        <dbReference type="PROSITE" id="PS50102"/>
    </source>
</evidence>
<evidence type="ECO:0000313" key="4">
    <source>
        <dbReference type="Proteomes" id="UP000183200"/>
    </source>
</evidence>
<dbReference type="Proteomes" id="UP000183200">
    <property type="component" value="Unassembled WGS sequence"/>
</dbReference>
<evidence type="ECO:0000256" key="1">
    <source>
        <dbReference type="ARBA" id="ARBA00022884"/>
    </source>
</evidence>
<dbReference type="InterPro" id="IPR052462">
    <property type="entry name" value="SLIRP/GR-RBP-like"/>
</dbReference>
<dbReference type="Gene3D" id="3.30.70.330">
    <property type="match status" value="1"/>
</dbReference>
<gene>
    <name evidence="3" type="ORF">SAMN05421820_102307</name>
</gene>
<dbReference type="RefSeq" id="WP_074605195.1">
    <property type="nucleotide sequence ID" value="NZ_FNGY01000002.1"/>
</dbReference>
<accession>A0A1G9NEY4</accession>
<feature type="domain" description="RRM" evidence="2">
    <location>
        <begin position="3"/>
        <end position="81"/>
    </location>
</feature>
<keyword evidence="4" id="KW-1185">Reference proteome</keyword>
<dbReference type="EMBL" id="FNGY01000002">
    <property type="protein sequence ID" value="SDL85062.1"/>
    <property type="molecule type" value="Genomic_DNA"/>
</dbReference>
<sequence>MITKLFIVGYPLDIKEIELIEIFFVQGIVHSIHLVTDKITGKHKGYGFIEMADKAAADRAVTALNKTTIRGCRIAVKLLDHHQKKKTSPVRKKHFQS</sequence>
<keyword evidence="1" id="KW-0694">RNA-binding</keyword>
<evidence type="ECO:0000313" key="3">
    <source>
        <dbReference type="EMBL" id="SDL85062.1"/>
    </source>
</evidence>
<dbReference type="Pfam" id="PF00076">
    <property type="entry name" value="RRM_1"/>
    <property type="match status" value="1"/>
</dbReference>
<dbReference type="AlphaFoldDB" id="A0A1G9NEY4"/>
<dbReference type="OrthoDB" id="797376at2"/>
<dbReference type="SUPFAM" id="SSF54928">
    <property type="entry name" value="RNA-binding domain, RBD"/>
    <property type="match status" value="1"/>
</dbReference>
<dbReference type="SMART" id="SM00360">
    <property type="entry name" value="RRM"/>
    <property type="match status" value="1"/>
</dbReference>
<dbReference type="GO" id="GO:0003723">
    <property type="term" value="F:RNA binding"/>
    <property type="evidence" value="ECO:0007669"/>
    <property type="project" value="UniProtKB-KW"/>
</dbReference>
<protein>
    <submittedName>
        <fullName evidence="3">RNA recognition motif. (A.k.a. RRM, RBD, or RNP domain)</fullName>
    </submittedName>
</protein>
<proteinExistence type="predicted"/>
<dbReference type="InterPro" id="IPR035979">
    <property type="entry name" value="RBD_domain_sf"/>
</dbReference>
<organism evidence="3 4">
    <name type="scientific">Pedobacter steynii</name>
    <dbReference type="NCBI Taxonomy" id="430522"/>
    <lineage>
        <taxon>Bacteria</taxon>
        <taxon>Pseudomonadati</taxon>
        <taxon>Bacteroidota</taxon>
        <taxon>Sphingobacteriia</taxon>
        <taxon>Sphingobacteriales</taxon>
        <taxon>Sphingobacteriaceae</taxon>
        <taxon>Pedobacter</taxon>
    </lineage>
</organism>